<organism evidence="1 2">
    <name type="scientific">Paenibacillus lentus</name>
    <dbReference type="NCBI Taxonomy" id="1338368"/>
    <lineage>
        <taxon>Bacteria</taxon>
        <taxon>Bacillati</taxon>
        <taxon>Bacillota</taxon>
        <taxon>Bacilli</taxon>
        <taxon>Bacillales</taxon>
        <taxon>Paenibacillaceae</taxon>
        <taxon>Paenibacillus</taxon>
    </lineage>
</organism>
<protein>
    <submittedName>
        <fullName evidence="1">Uncharacterized protein</fullName>
    </submittedName>
</protein>
<proteinExistence type="predicted"/>
<dbReference type="KEGG" id="plen:EIM92_05505"/>
<name>A0A3Q8S423_9BACL</name>
<sequence>MLTIIDFISVGKNYDIFTGQGIKGSIPTKNNLDGIEIATRLLRRPAITLAGYFAVNKLVLGDSFLGS</sequence>
<evidence type="ECO:0000313" key="1">
    <source>
        <dbReference type="EMBL" id="AZK45730.1"/>
    </source>
</evidence>
<dbReference type="Proteomes" id="UP000273145">
    <property type="component" value="Chromosome"/>
</dbReference>
<dbReference type="AlphaFoldDB" id="A0A3Q8S423"/>
<keyword evidence="2" id="KW-1185">Reference proteome</keyword>
<reference evidence="1 2" key="1">
    <citation type="submission" date="2018-11" db="EMBL/GenBank/DDBJ databases">
        <title>Genome sequencing of Paenibacillus lentus DSM25539(T).</title>
        <authorList>
            <person name="Kook J.-K."/>
            <person name="Park S.-N."/>
            <person name="Lim Y.K."/>
        </authorList>
    </citation>
    <scope>NUCLEOTIDE SEQUENCE [LARGE SCALE GENOMIC DNA]</scope>
    <source>
        <strain evidence="1 2">DSM 25539</strain>
    </source>
</reference>
<dbReference type="RefSeq" id="WP_125081828.1">
    <property type="nucleotide sequence ID" value="NZ_CP034248.1"/>
</dbReference>
<dbReference type="EMBL" id="CP034248">
    <property type="protein sequence ID" value="AZK45730.1"/>
    <property type="molecule type" value="Genomic_DNA"/>
</dbReference>
<gene>
    <name evidence="1" type="ORF">EIM92_05505</name>
</gene>
<accession>A0A3Q8S423</accession>
<evidence type="ECO:0000313" key="2">
    <source>
        <dbReference type="Proteomes" id="UP000273145"/>
    </source>
</evidence>